<keyword evidence="6" id="KW-1185">Reference proteome</keyword>
<dbReference type="InterPro" id="IPR000524">
    <property type="entry name" value="Tscrpt_reg_HTH_GntR"/>
</dbReference>
<dbReference type="GO" id="GO:0003677">
    <property type="term" value="F:DNA binding"/>
    <property type="evidence" value="ECO:0007669"/>
    <property type="project" value="UniProtKB-KW"/>
</dbReference>
<evidence type="ECO:0000256" key="2">
    <source>
        <dbReference type="ARBA" id="ARBA00023125"/>
    </source>
</evidence>
<dbReference type="GO" id="GO:0003700">
    <property type="term" value="F:DNA-binding transcription factor activity"/>
    <property type="evidence" value="ECO:0007669"/>
    <property type="project" value="InterPro"/>
</dbReference>
<gene>
    <name evidence="5" type="ORF">VT50_0215425</name>
</gene>
<dbReference type="InterPro" id="IPR008920">
    <property type="entry name" value="TF_FadR/GntR_C"/>
</dbReference>
<evidence type="ECO:0000256" key="1">
    <source>
        <dbReference type="ARBA" id="ARBA00023015"/>
    </source>
</evidence>
<sequence>MPAPARLPEATRPDGVQAKDFVYGYVKRLILDLVLPPGHIITEMDIATVVGVSRTPVREAFLRLDAEYLLKLLPRRGAQVTTVTARQIRELNTTRLVLELYAAREIVAHQVDLSTHLNALIDEQQAITDAGAGYPAVVACDRRFHTAIIEAIGNAELAHLYRSMGDRQQRTGVVALTVHAGRAEMALRQHRDIADALSRFDLPAAEAALEEHLERHSWPLERYLP</sequence>
<protein>
    <recommendedName>
        <fullName evidence="4">HTH gntR-type domain-containing protein</fullName>
    </recommendedName>
</protein>
<reference evidence="5" key="1">
    <citation type="submission" date="2016-12" db="EMBL/GenBank/DDBJ databases">
        <title>Genome sequence of Streptomyces antioxidans MUSC 164.</title>
        <authorList>
            <person name="Lee L.-H."/>
            <person name="Ser H.-L."/>
        </authorList>
    </citation>
    <scope>NUCLEOTIDE SEQUENCE [LARGE SCALE GENOMIC DNA]</scope>
    <source>
        <strain evidence="5">MUSC 164</strain>
    </source>
</reference>
<evidence type="ECO:0000256" key="3">
    <source>
        <dbReference type="ARBA" id="ARBA00023163"/>
    </source>
</evidence>
<evidence type="ECO:0000313" key="6">
    <source>
        <dbReference type="Proteomes" id="UP000033615"/>
    </source>
</evidence>
<dbReference type="Pfam" id="PF00392">
    <property type="entry name" value="GntR"/>
    <property type="match status" value="1"/>
</dbReference>
<dbReference type="PROSITE" id="PS50949">
    <property type="entry name" value="HTH_GNTR"/>
    <property type="match status" value="1"/>
</dbReference>
<dbReference type="Gene3D" id="1.10.10.10">
    <property type="entry name" value="Winged helix-like DNA-binding domain superfamily/Winged helix DNA-binding domain"/>
    <property type="match status" value="1"/>
</dbReference>
<dbReference type="InterPro" id="IPR011711">
    <property type="entry name" value="GntR_C"/>
</dbReference>
<dbReference type="Proteomes" id="UP000033615">
    <property type="component" value="Unassembled WGS sequence"/>
</dbReference>
<feature type="domain" description="HTH gntR-type" evidence="4">
    <location>
        <begin position="16"/>
        <end position="83"/>
    </location>
</feature>
<proteinExistence type="predicted"/>
<dbReference type="PANTHER" id="PTHR43537:SF24">
    <property type="entry name" value="GLUCONATE OPERON TRANSCRIPTIONAL REPRESSOR"/>
    <property type="match status" value="1"/>
</dbReference>
<organism evidence="5 6">
    <name type="scientific">Streptomyces antioxidans</name>
    <dbReference type="NCBI Taxonomy" id="1507734"/>
    <lineage>
        <taxon>Bacteria</taxon>
        <taxon>Bacillati</taxon>
        <taxon>Actinomycetota</taxon>
        <taxon>Actinomycetes</taxon>
        <taxon>Kitasatosporales</taxon>
        <taxon>Streptomycetaceae</taxon>
        <taxon>Streptomyces</taxon>
    </lineage>
</organism>
<dbReference type="EMBL" id="LAKD02000036">
    <property type="protein sequence ID" value="OPF79672.1"/>
    <property type="molecule type" value="Genomic_DNA"/>
</dbReference>
<dbReference type="SMART" id="SM00895">
    <property type="entry name" value="FCD"/>
    <property type="match status" value="1"/>
</dbReference>
<comment type="caution">
    <text evidence="5">The sequence shown here is derived from an EMBL/GenBank/DDBJ whole genome shotgun (WGS) entry which is preliminary data.</text>
</comment>
<dbReference type="InterPro" id="IPR036390">
    <property type="entry name" value="WH_DNA-bd_sf"/>
</dbReference>
<keyword evidence="2" id="KW-0238">DNA-binding</keyword>
<evidence type="ECO:0000313" key="5">
    <source>
        <dbReference type="EMBL" id="OPF79672.1"/>
    </source>
</evidence>
<dbReference type="InterPro" id="IPR036388">
    <property type="entry name" value="WH-like_DNA-bd_sf"/>
</dbReference>
<dbReference type="SUPFAM" id="SSF46785">
    <property type="entry name" value="Winged helix' DNA-binding domain"/>
    <property type="match status" value="1"/>
</dbReference>
<evidence type="ECO:0000259" key="4">
    <source>
        <dbReference type="PROSITE" id="PS50949"/>
    </source>
</evidence>
<accession>A0A1V4D5M4</accession>
<dbReference type="Gene3D" id="1.20.120.530">
    <property type="entry name" value="GntR ligand-binding domain-like"/>
    <property type="match status" value="1"/>
</dbReference>
<keyword evidence="1" id="KW-0805">Transcription regulation</keyword>
<dbReference type="SUPFAM" id="SSF48008">
    <property type="entry name" value="GntR ligand-binding domain-like"/>
    <property type="match status" value="1"/>
</dbReference>
<dbReference type="AlphaFoldDB" id="A0A1V4D5M4"/>
<keyword evidence="3" id="KW-0804">Transcription</keyword>
<dbReference type="SMART" id="SM00345">
    <property type="entry name" value="HTH_GNTR"/>
    <property type="match status" value="1"/>
</dbReference>
<name>A0A1V4D5M4_9ACTN</name>
<dbReference type="Pfam" id="PF07729">
    <property type="entry name" value="FCD"/>
    <property type="match status" value="1"/>
</dbReference>
<dbReference type="PANTHER" id="PTHR43537">
    <property type="entry name" value="TRANSCRIPTIONAL REGULATOR, GNTR FAMILY"/>
    <property type="match status" value="1"/>
</dbReference>